<accession>A0ABT6U673</accession>
<evidence type="ECO:0000313" key="1">
    <source>
        <dbReference type="EMBL" id="MDI4671530.1"/>
    </source>
</evidence>
<proteinExistence type="predicted"/>
<protein>
    <submittedName>
        <fullName evidence="1">Uncharacterized protein</fullName>
    </submittedName>
</protein>
<dbReference type="Proteomes" id="UP001156974">
    <property type="component" value="Unassembled WGS sequence"/>
</dbReference>
<keyword evidence="2" id="KW-1185">Reference proteome</keyword>
<evidence type="ECO:0000313" key="2">
    <source>
        <dbReference type="Proteomes" id="UP001156974"/>
    </source>
</evidence>
<dbReference type="RefSeq" id="WP_175083575.1">
    <property type="nucleotide sequence ID" value="NZ_JAKUMG010000025.1"/>
</dbReference>
<gene>
    <name evidence="1" type="ORF">MKZ47_20945</name>
</gene>
<reference evidence="1 2" key="1">
    <citation type="submission" date="2022-02" db="EMBL/GenBank/DDBJ databases">
        <title>Genome analysis of Beneficial Microorganisms for Coral consortium from Pocillopora damicornis.</title>
        <authorList>
            <person name="Rosado P.M."/>
            <person name="Cardoso P.M."/>
            <person name="Rosado J.G."/>
            <person name="Schultz J."/>
            <person name="Rocha U."/>
            <person name="Costa T.K."/>
            <person name="Peixoto R.S."/>
        </authorList>
    </citation>
    <scope>NUCLEOTIDE SEQUENCE [LARGE SCALE GENOMIC DNA]</scope>
    <source>
        <strain evidence="1 2">BMC5</strain>
    </source>
</reference>
<dbReference type="EMBL" id="JAKUMG010000025">
    <property type="protein sequence ID" value="MDI4671530.1"/>
    <property type="molecule type" value="Genomic_DNA"/>
</dbReference>
<organism evidence="1 2">
    <name type="scientific">Pseudoalteromonas shioyasakiensis</name>
    <dbReference type="NCBI Taxonomy" id="1190813"/>
    <lineage>
        <taxon>Bacteria</taxon>
        <taxon>Pseudomonadati</taxon>
        <taxon>Pseudomonadota</taxon>
        <taxon>Gammaproteobacteria</taxon>
        <taxon>Alteromonadales</taxon>
        <taxon>Pseudoalteromonadaceae</taxon>
        <taxon>Pseudoalteromonas</taxon>
    </lineage>
</organism>
<dbReference type="Gene3D" id="2.60.120.430">
    <property type="entry name" value="Galactose-binding lectin"/>
    <property type="match status" value="1"/>
</dbReference>
<comment type="caution">
    <text evidence="1">The sequence shown here is derived from an EMBL/GenBank/DDBJ whole genome shotgun (WGS) entry which is preliminary data.</text>
</comment>
<sequence>MILLENELGDEFLNSIEYQEALRKALEEAGTEIVKTVPSTHHEISARPIGYWNNTGVYKPKGITLLVVYTGGKWRSNPHWGPTDAAGDSRYPAPSSYLKPGAPEGCLIGKVGGSNISGGSPVFAIGNHGYVPPEYEGLLWLTVNDEERGFGDNHGQISVAIRHIRA</sequence>
<name>A0ABT6U673_9GAMM</name>